<comment type="caution">
    <text evidence="1">The sequence shown here is derived from an EMBL/GenBank/DDBJ whole genome shotgun (WGS) entry which is preliminary data.</text>
</comment>
<keyword evidence="2" id="KW-1185">Reference proteome</keyword>
<protein>
    <submittedName>
        <fullName evidence="1">Alpha/Beta hydrolase protein</fullName>
    </submittedName>
</protein>
<dbReference type="Proteomes" id="UP001489719">
    <property type="component" value="Unassembled WGS sequence"/>
</dbReference>
<evidence type="ECO:0000313" key="1">
    <source>
        <dbReference type="EMBL" id="KAK9320001.1"/>
    </source>
</evidence>
<sequence length="453" mass="51137">MAAFDITDSYHVQGIRVFEYLFVVPLDYNEPTNGLTLKIFARRVVPIEEADETDPDKCKRPYIVYLQGGPGFECEAPLSKSGRTKELIDRGYQVLYLDQRGTGYSAPISIGTLQSKGTDEEKARYLSLFRADSIIHDCEEIRLALLNNATEKKWSLLGQSFGGFCAVTYLSFYPESLKDVLITGGVPPLTNNPDAVYEALYKRVIRRNKAYYEKFPKDIPKVRKILSYLATHKVTLPNGGILSVERFQQLGLDFGRHQGLDSVHQLVSKASFDIDIFGEITFNTRSRIESAQGFDTNILYACIHEAIYCQGEGSNWSAERLKLQHSQFFSWDVVSSQSDPNVPIFFTGEMIFKSMFDDYAELRDLKGAADILAAKTDWAKLYDIPTLNKTSARVSAVSYFNDIYVDLDLSVEAASQINGCRQWVTSEFLHNGLTVNPSRVLGELFRLLENDVE</sequence>
<dbReference type="EMBL" id="MU970150">
    <property type="protein sequence ID" value="KAK9320001.1"/>
    <property type="molecule type" value="Genomic_DNA"/>
</dbReference>
<keyword evidence="1" id="KW-0378">Hydrolase</keyword>
<organism evidence="1 2">
    <name type="scientific">Lipomyces orientalis</name>
    <dbReference type="NCBI Taxonomy" id="1233043"/>
    <lineage>
        <taxon>Eukaryota</taxon>
        <taxon>Fungi</taxon>
        <taxon>Dikarya</taxon>
        <taxon>Ascomycota</taxon>
        <taxon>Saccharomycotina</taxon>
        <taxon>Lipomycetes</taxon>
        <taxon>Lipomycetales</taxon>
        <taxon>Lipomycetaceae</taxon>
        <taxon>Lipomyces</taxon>
    </lineage>
</organism>
<gene>
    <name evidence="1" type="ORF">V1517DRAFT_330786</name>
</gene>
<reference evidence="2" key="1">
    <citation type="journal article" date="2024" name="Front. Bioeng. Biotechnol.">
        <title>Genome-scale model development and genomic sequencing of the oleaginous clade Lipomyces.</title>
        <authorList>
            <person name="Czajka J.J."/>
            <person name="Han Y."/>
            <person name="Kim J."/>
            <person name="Mondo S.J."/>
            <person name="Hofstad B.A."/>
            <person name="Robles A."/>
            <person name="Haridas S."/>
            <person name="Riley R."/>
            <person name="LaButti K."/>
            <person name="Pangilinan J."/>
            <person name="Andreopoulos W."/>
            <person name="Lipzen A."/>
            <person name="Yan J."/>
            <person name="Wang M."/>
            <person name="Ng V."/>
            <person name="Grigoriev I.V."/>
            <person name="Spatafora J.W."/>
            <person name="Magnuson J.K."/>
            <person name="Baker S.E."/>
            <person name="Pomraning K.R."/>
        </authorList>
    </citation>
    <scope>NUCLEOTIDE SEQUENCE [LARGE SCALE GENOMIC DNA]</scope>
    <source>
        <strain evidence="2">CBS 10300</strain>
    </source>
</reference>
<evidence type="ECO:0000313" key="2">
    <source>
        <dbReference type="Proteomes" id="UP001489719"/>
    </source>
</evidence>
<name>A0ACC3TGX2_9ASCO</name>
<accession>A0ACC3TGX2</accession>
<proteinExistence type="predicted"/>